<evidence type="ECO:0000256" key="1">
    <source>
        <dbReference type="SAM" id="Coils"/>
    </source>
</evidence>
<organism evidence="9 10">
    <name type="scientific">Phytophthora cactorum</name>
    <dbReference type="NCBI Taxonomy" id="29920"/>
    <lineage>
        <taxon>Eukaryota</taxon>
        <taxon>Sar</taxon>
        <taxon>Stramenopiles</taxon>
        <taxon>Oomycota</taxon>
        <taxon>Peronosporomycetes</taxon>
        <taxon>Peronosporales</taxon>
        <taxon>Peronosporaceae</taxon>
        <taxon>Phytophthora</taxon>
    </lineage>
</organism>
<dbReference type="EMBL" id="RCMG01000270">
    <property type="protein sequence ID" value="KAG2857948.1"/>
    <property type="molecule type" value="Genomic_DNA"/>
</dbReference>
<evidence type="ECO:0000313" key="5">
    <source>
        <dbReference type="EMBL" id="KAG2938493.1"/>
    </source>
</evidence>
<dbReference type="Proteomes" id="UP000688947">
    <property type="component" value="Unassembled WGS sequence"/>
</dbReference>
<evidence type="ECO:0000313" key="3">
    <source>
        <dbReference type="EMBL" id="KAG2857948.1"/>
    </source>
</evidence>
<dbReference type="EMBL" id="MJFZ01000117">
    <property type="protein sequence ID" value="RAW37245.1"/>
    <property type="molecule type" value="Genomic_DNA"/>
</dbReference>
<proteinExistence type="predicted"/>
<evidence type="ECO:0000313" key="6">
    <source>
        <dbReference type="EMBL" id="KAG2984132.1"/>
    </source>
</evidence>
<protein>
    <submittedName>
        <fullName evidence="9">Uncharacterized protein</fullName>
    </submittedName>
</protein>
<evidence type="ECO:0000313" key="7">
    <source>
        <dbReference type="EMBL" id="KAG3214102.1"/>
    </source>
</evidence>
<feature type="region of interest" description="Disordered" evidence="2">
    <location>
        <begin position="278"/>
        <end position="324"/>
    </location>
</feature>
<dbReference type="EMBL" id="RCML01000240">
    <property type="protein sequence ID" value="KAG2984132.1"/>
    <property type="molecule type" value="Genomic_DNA"/>
</dbReference>
<keyword evidence="1" id="KW-0175">Coiled coil</keyword>
<reference evidence="8" key="3">
    <citation type="submission" date="2021-01" db="EMBL/GenBank/DDBJ databases">
        <title>Phytophthora aleatoria, a newly-described species from Pinus radiata is distinct from Phytophthora cactorum isolates based on comparative genomics.</title>
        <authorList>
            <person name="Mcdougal R."/>
            <person name="Panda P."/>
            <person name="Williams N."/>
            <person name="Studholme D.J."/>
        </authorList>
    </citation>
    <scope>NUCLEOTIDE SEQUENCE</scope>
    <source>
        <strain evidence="8">NZFS 3830</strain>
    </source>
</reference>
<dbReference type="EMBL" id="RCMV01000669">
    <property type="protein sequence ID" value="KAG3214102.1"/>
    <property type="molecule type" value="Genomic_DNA"/>
</dbReference>
<dbReference type="Proteomes" id="UP000251314">
    <property type="component" value="Unassembled WGS sequence"/>
</dbReference>
<evidence type="ECO:0000313" key="8">
    <source>
        <dbReference type="EMBL" id="KAG6964760.1"/>
    </source>
</evidence>
<accession>A0A329SKP0</accession>
<feature type="compositionally biased region" description="Pro residues" evidence="2">
    <location>
        <begin position="804"/>
        <end position="822"/>
    </location>
</feature>
<feature type="region of interest" description="Disordered" evidence="2">
    <location>
        <begin position="789"/>
        <end position="825"/>
    </location>
</feature>
<dbReference type="EMBL" id="RCMI01000283">
    <property type="protein sequence ID" value="KAG2920091.1"/>
    <property type="molecule type" value="Genomic_DNA"/>
</dbReference>
<feature type="region of interest" description="Disordered" evidence="2">
    <location>
        <begin position="202"/>
        <end position="246"/>
    </location>
</feature>
<dbReference type="Proteomes" id="UP000760860">
    <property type="component" value="Unassembled WGS sequence"/>
</dbReference>
<dbReference type="OrthoDB" id="168013at2759"/>
<feature type="compositionally biased region" description="Acidic residues" evidence="2">
    <location>
        <begin position="312"/>
        <end position="321"/>
    </location>
</feature>
<dbReference type="Proteomes" id="UP000697107">
    <property type="component" value="Unassembled WGS sequence"/>
</dbReference>
<sequence>MPLFDAIESDVTAFFVSQGTVFDSLVKAFMDRMAVVESSVALLRTDVTYNFNLVNQRIDANAAEAAEISAATAATAAAAATSAALASLSTAEYASTSPSGATVVDPSGGRNDELEYYVMTLSRQLNMVLEVLFQPHANHDVVEAVQAKQTQLHSISDVLTENETILNQLAAQHEDGKMPHVGFNAGADSGSSDMVTAEAPETPLDKKNQQLAPVSEAPTVPMSAKPLKGQVHTPQSPPPETSTLPSIAAEAPQNPATLQGSELQSINRVGSLKRIVETISPQPNASPLSRKEESVRTLNTADNQSAAITPDKEDEDGEEERDQMSVDLSLFEPQPEGSRYRRKSFFQSCQDLQRQEEARLREQKRLEEELMRRMHELLLQSRSHRPQEHIQEWRQQQDEVAQNQQTLIFNLQNELQEQLQVHQQREQEWRRQQEEQRMADIATIQHEIDRKLENLNSLAATAQGVQHSHELVEVMQLMGDFETRFVSPDALQQAGALWLKTAADNCIYGASPEILSNLHRDLQEFKSQLNSHHVKSPAVSSLHEAVDRALQLLQHPMTSSDGMTKGSEQENTMYTLRQLLAKVDTSYRAAATEHEEFPLPAVVFLAEAIHRMELGTANLLDAIDFQQEHFQQTLAQHQTGLDKLQNELWCQQEVEMALRTQLGACPSKEDTLRLVQDLRDQITTTTADSASHMLDTVEDLRYRMTGLPNAQMLEQLANDLHARTDRLTHDLDTTTGKLSHDLRQKADRSEIDRLQSLVESSNGVHPPPACLTKSPLKCLSCDQHLPFAQAPPDDSMSSELPANPGSPPKSPPRSPPSSPPRPIIYHNQQSQQLPYKDQQNPGYSQPSDVYNDFGINMDILEEMFAASTSALERRRRQRQHLQMQLLTPQSEHPSDWFVRNPTFLNIDDGRNRIPLRKVQLSDQVIYGPAITPNAFRKKQLGLYDERPKTAALLERRSGGEIITRTASSTVIVRPFAELTDKRLQKR</sequence>
<dbReference type="VEuPathDB" id="FungiDB:PC110_g6515"/>
<keyword evidence="10" id="KW-1185">Reference proteome</keyword>
<gene>
    <name evidence="8" type="ORF">JG687_00005786</name>
    <name evidence="9" type="ORF">PC110_g6515</name>
    <name evidence="3" type="ORF">PC113_g10245</name>
    <name evidence="4" type="ORF">PC115_g9925</name>
    <name evidence="5" type="ORF">PC117_g11195</name>
    <name evidence="6" type="ORF">PC118_g9034</name>
    <name evidence="7" type="ORF">PC129_g14978</name>
</gene>
<evidence type="ECO:0000256" key="2">
    <source>
        <dbReference type="SAM" id="MobiDB-lite"/>
    </source>
</evidence>
<evidence type="ECO:0000313" key="4">
    <source>
        <dbReference type="EMBL" id="KAG2920091.1"/>
    </source>
</evidence>
<feature type="region of interest" description="Disordered" evidence="2">
    <location>
        <begin position="830"/>
        <end position="849"/>
    </location>
</feature>
<feature type="compositionally biased region" description="Polar residues" evidence="2">
    <location>
        <begin position="296"/>
        <end position="307"/>
    </location>
</feature>
<reference evidence="3" key="2">
    <citation type="submission" date="2018-10" db="EMBL/GenBank/DDBJ databases">
        <title>Effector identification in a new, highly contiguous assembly of the strawberry crown rot pathogen Phytophthora cactorum.</title>
        <authorList>
            <person name="Armitage A.D."/>
            <person name="Nellist C.F."/>
            <person name="Bates H."/>
            <person name="Vickerstaff R.J."/>
            <person name="Harrison R.J."/>
        </authorList>
    </citation>
    <scope>NUCLEOTIDE SEQUENCE</scope>
    <source>
        <strain evidence="3">15-7</strain>
        <strain evidence="4">4032</strain>
        <strain evidence="5">4040</strain>
        <strain evidence="6">P415</strain>
        <strain evidence="7">P421</strain>
    </source>
</reference>
<reference evidence="9 10" key="1">
    <citation type="submission" date="2018-01" db="EMBL/GenBank/DDBJ databases">
        <title>Draft genome of the strawberry crown rot pathogen Phytophthora cactorum.</title>
        <authorList>
            <person name="Armitage A.D."/>
            <person name="Lysoe E."/>
            <person name="Nellist C.F."/>
            <person name="Harrison R.J."/>
            <person name="Brurberg M.B."/>
        </authorList>
    </citation>
    <scope>NUCLEOTIDE SEQUENCE [LARGE SCALE GENOMIC DNA]</scope>
    <source>
        <strain evidence="9 10">10300</strain>
    </source>
</reference>
<dbReference type="Proteomes" id="UP000736787">
    <property type="component" value="Unassembled WGS sequence"/>
</dbReference>
<evidence type="ECO:0000313" key="10">
    <source>
        <dbReference type="Proteomes" id="UP000251314"/>
    </source>
</evidence>
<name>A0A329SKP0_9STRA</name>
<dbReference type="AlphaFoldDB" id="A0A329SKP0"/>
<dbReference type="Proteomes" id="UP000735874">
    <property type="component" value="Unassembled WGS sequence"/>
</dbReference>
<dbReference type="EMBL" id="RCMK01000285">
    <property type="protein sequence ID" value="KAG2938493.1"/>
    <property type="molecule type" value="Genomic_DNA"/>
</dbReference>
<feature type="compositionally biased region" description="Polar residues" evidence="2">
    <location>
        <begin position="830"/>
        <end position="848"/>
    </location>
</feature>
<dbReference type="EMBL" id="JAENGZ010000223">
    <property type="protein sequence ID" value="KAG6964760.1"/>
    <property type="molecule type" value="Genomic_DNA"/>
</dbReference>
<evidence type="ECO:0000313" key="9">
    <source>
        <dbReference type="EMBL" id="RAW37245.1"/>
    </source>
</evidence>
<comment type="caution">
    <text evidence="9">The sequence shown here is derived from an EMBL/GenBank/DDBJ whole genome shotgun (WGS) entry which is preliminary data.</text>
</comment>
<dbReference type="Proteomes" id="UP000774804">
    <property type="component" value="Unassembled WGS sequence"/>
</dbReference>
<feature type="coiled-coil region" evidence="1">
    <location>
        <begin position="349"/>
        <end position="380"/>
    </location>
</feature>